<evidence type="ECO:0008006" key="5">
    <source>
        <dbReference type="Google" id="ProtNLM"/>
    </source>
</evidence>
<comment type="caution">
    <text evidence="3">The sequence shown here is derived from an EMBL/GenBank/DDBJ whole genome shotgun (WGS) entry which is preliminary data.</text>
</comment>
<feature type="region of interest" description="Disordered" evidence="1">
    <location>
        <begin position="240"/>
        <end position="356"/>
    </location>
</feature>
<evidence type="ECO:0000313" key="4">
    <source>
        <dbReference type="Proteomes" id="UP000664521"/>
    </source>
</evidence>
<keyword evidence="2" id="KW-1133">Transmembrane helix</keyword>
<sequence length="356" mass="39449">MSVLLSSAAAAATAISNSTDSDSRPGAENGECRLLGPFALFIQAALGALALLSLVYKRWRERPQRPVKIWAFDASKQVVGSVLLHVANLFMSMLSSGQFTVKAEDYQANPCSFYLLNLAIDTTIGIPILLALLRILHHGFSLTPLADPPESIQSGHYGHPPRASWWLKQSFIYFIGLLGMKCCVFLIFQLCPWIIRVGDWALRWTEGNEMVQVFFVMLFFPVVMNALQYYIIDSFIKNQSPADHEPIPSEDGEEEDDDDDENDGRHRRRRSRGGAEQYDSGDEDTAKNGETIKASELSDKADPPDRPPKLKSNPKKLDEYDPATDGDRGSSSASSTSRGDGTVSRQKNDEADKTKT</sequence>
<feature type="transmembrane region" description="Helical" evidence="2">
    <location>
        <begin position="77"/>
        <end position="94"/>
    </location>
</feature>
<feature type="compositionally biased region" description="Basic and acidic residues" evidence="1">
    <location>
        <begin position="346"/>
        <end position="356"/>
    </location>
</feature>
<proteinExistence type="predicted"/>
<feature type="transmembrane region" description="Helical" evidence="2">
    <location>
        <begin position="210"/>
        <end position="232"/>
    </location>
</feature>
<gene>
    <name evidence="3" type="ORF">HETSPECPRED_007157</name>
</gene>
<feature type="transmembrane region" description="Helical" evidence="2">
    <location>
        <begin position="171"/>
        <end position="195"/>
    </location>
</feature>
<feature type="compositionally biased region" description="Basic and acidic residues" evidence="1">
    <location>
        <begin position="296"/>
        <end position="308"/>
    </location>
</feature>
<keyword evidence="4" id="KW-1185">Reference proteome</keyword>
<dbReference type="Proteomes" id="UP000664521">
    <property type="component" value="Unassembled WGS sequence"/>
</dbReference>
<protein>
    <recommendedName>
        <fullName evidence="5">Vacuolar membrane protein</fullName>
    </recommendedName>
</protein>
<dbReference type="InterPro" id="IPR022127">
    <property type="entry name" value="STIMATE/YPL162C"/>
</dbReference>
<organism evidence="3 4">
    <name type="scientific">Heterodermia speciosa</name>
    <dbReference type="NCBI Taxonomy" id="116794"/>
    <lineage>
        <taxon>Eukaryota</taxon>
        <taxon>Fungi</taxon>
        <taxon>Dikarya</taxon>
        <taxon>Ascomycota</taxon>
        <taxon>Pezizomycotina</taxon>
        <taxon>Lecanoromycetes</taxon>
        <taxon>OSLEUM clade</taxon>
        <taxon>Lecanoromycetidae</taxon>
        <taxon>Caliciales</taxon>
        <taxon>Physciaceae</taxon>
        <taxon>Heterodermia</taxon>
    </lineage>
</organism>
<dbReference type="OrthoDB" id="431202at2759"/>
<evidence type="ECO:0000313" key="3">
    <source>
        <dbReference type="EMBL" id="CAF9907532.1"/>
    </source>
</evidence>
<keyword evidence="2" id="KW-0472">Membrane</keyword>
<dbReference type="Pfam" id="PF12400">
    <property type="entry name" value="STIMATE"/>
    <property type="match status" value="1"/>
</dbReference>
<keyword evidence="2" id="KW-0812">Transmembrane</keyword>
<dbReference type="EMBL" id="CAJPDS010000005">
    <property type="protein sequence ID" value="CAF9907532.1"/>
    <property type="molecule type" value="Genomic_DNA"/>
</dbReference>
<dbReference type="AlphaFoldDB" id="A0A8H3ENY8"/>
<feature type="transmembrane region" description="Helical" evidence="2">
    <location>
        <begin position="34"/>
        <end position="56"/>
    </location>
</feature>
<evidence type="ECO:0000256" key="2">
    <source>
        <dbReference type="SAM" id="Phobius"/>
    </source>
</evidence>
<feature type="transmembrane region" description="Helical" evidence="2">
    <location>
        <begin position="114"/>
        <end position="133"/>
    </location>
</feature>
<accession>A0A8H3ENY8</accession>
<dbReference type="PANTHER" id="PTHR31735:SF1">
    <property type="entry name" value="VACUOLAR MEMBRANE PROTEIN YPL162C"/>
    <property type="match status" value="1"/>
</dbReference>
<name>A0A8H3ENY8_9LECA</name>
<feature type="compositionally biased region" description="Acidic residues" evidence="1">
    <location>
        <begin position="248"/>
        <end position="262"/>
    </location>
</feature>
<evidence type="ECO:0000256" key="1">
    <source>
        <dbReference type="SAM" id="MobiDB-lite"/>
    </source>
</evidence>
<feature type="compositionally biased region" description="Low complexity" evidence="1">
    <location>
        <begin position="329"/>
        <end position="342"/>
    </location>
</feature>
<dbReference type="GO" id="GO:0016020">
    <property type="term" value="C:membrane"/>
    <property type="evidence" value="ECO:0007669"/>
    <property type="project" value="TreeGrafter"/>
</dbReference>
<reference evidence="3" key="1">
    <citation type="submission" date="2021-03" db="EMBL/GenBank/DDBJ databases">
        <authorList>
            <person name="Tagirdzhanova G."/>
        </authorList>
    </citation>
    <scope>NUCLEOTIDE SEQUENCE</scope>
</reference>
<dbReference type="PANTHER" id="PTHR31735">
    <property type="entry name" value="VACUOLAR MEMBRANE PROTEIN YPL162C"/>
    <property type="match status" value="1"/>
</dbReference>